<keyword evidence="3" id="KW-1185">Reference proteome</keyword>
<proteinExistence type="predicted"/>
<dbReference type="PANTHER" id="PTHR43162:SF1">
    <property type="entry name" value="PRESTALK A DIFFERENTIATION PROTEIN A"/>
    <property type="match status" value="1"/>
</dbReference>
<protein>
    <submittedName>
        <fullName evidence="2">NAD(P)H-binding protein</fullName>
    </submittedName>
</protein>
<dbReference type="Gene3D" id="3.40.50.720">
    <property type="entry name" value="NAD(P)-binding Rossmann-like Domain"/>
    <property type="match status" value="1"/>
</dbReference>
<dbReference type="InterPro" id="IPR016040">
    <property type="entry name" value="NAD(P)-bd_dom"/>
</dbReference>
<evidence type="ECO:0000259" key="1">
    <source>
        <dbReference type="Pfam" id="PF13460"/>
    </source>
</evidence>
<reference evidence="3" key="1">
    <citation type="journal article" date="2019" name="Int. J. Syst. Evol. Microbiol.">
        <title>The Global Catalogue of Microorganisms (GCM) 10K type strain sequencing project: providing services to taxonomists for standard genome sequencing and annotation.</title>
        <authorList>
            <consortium name="The Broad Institute Genomics Platform"/>
            <consortium name="The Broad Institute Genome Sequencing Center for Infectious Disease"/>
            <person name="Wu L."/>
            <person name="Ma J."/>
        </authorList>
    </citation>
    <scope>NUCLEOTIDE SEQUENCE [LARGE SCALE GENOMIC DNA]</scope>
    <source>
        <strain evidence="3">JCM 17138</strain>
    </source>
</reference>
<organism evidence="2 3">
    <name type="scientific">Streptomyces coacervatus</name>
    <dbReference type="NCBI Taxonomy" id="647381"/>
    <lineage>
        <taxon>Bacteria</taxon>
        <taxon>Bacillati</taxon>
        <taxon>Actinomycetota</taxon>
        <taxon>Actinomycetes</taxon>
        <taxon>Kitasatosporales</taxon>
        <taxon>Streptomycetaceae</taxon>
        <taxon>Streptomyces</taxon>
    </lineage>
</organism>
<gene>
    <name evidence="2" type="ORF">GCM10022403_051110</name>
</gene>
<dbReference type="InterPro" id="IPR036291">
    <property type="entry name" value="NAD(P)-bd_dom_sf"/>
</dbReference>
<dbReference type="PANTHER" id="PTHR43162">
    <property type="match status" value="1"/>
</dbReference>
<name>A0ABP7I3L3_9ACTN</name>
<evidence type="ECO:0000313" key="2">
    <source>
        <dbReference type="EMBL" id="GAA3811043.1"/>
    </source>
</evidence>
<dbReference type="Pfam" id="PF13460">
    <property type="entry name" value="NAD_binding_10"/>
    <property type="match status" value="1"/>
</dbReference>
<dbReference type="InterPro" id="IPR051604">
    <property type="entry name" value="Ergot_Alk_Oxidoreductase"/>
</dbReference>
<dbReference type="Proteomes" id="UP001501009">
    <property type="component" value="Unassembled WGS sequence"/>
</dbReference>
<dbReference type="SUPFAM" id="SSF51735">
    <property type="entry name" value="NAD(P)-binding Rossmann-fold domains"/>
    <property type="match status" value="1"/>
</dbReference>
<dbReference type="Gene3D" id="3.90.25.10">
    <property type="entry name" value="UDP-galactose 4-epimerase, domain 1"/>
    <property type="match status" value="1"/>
</dbReference>
<dbReference type="EMBL" id="BAABDE010000020">
    <property type="protein sequence ID" value="GAA3811043.1"/>
    <property type="molecule type" value="Genomic_DNA"/>
</dbReference>
<comment type="caution">
    <text evidence="2">The sequence shown here is derived from an EMBL/GenBank/DDBJ whole genome shotgun (WGS) entry which is preliminary data.</text>
</comment>
<sequence length="291" mass="31657">MLVITTPTGQIGRQVVDGLLGSEQPIRVIVRDPSRLPPRVRERVEVVQGSHRDLDVVTEAFAGADAVFWVVPPDQRAESVEDHYVDYTRAACQAIGSHGVKRVVAVSTMGSGIEKNAGHLSASVAKDRMIEDTGVSFRALQLPAFMENLLWQVEAIRNQGAFFWPQFGDRVLPSVATRDIAAKAAELLLDDSWGGQSGVPVVSPDALTPDGMAQVVSEVLDRPVRYQQVGMEAYRATAMQHGASEAWAQGLIDMAVAQNAGAYDEQHRTSQPGPTGFRQWCEEVLRPAFLA</sequence>
<dbReference type="RefSeq" id="WP_275772069.1">
    <property type="nucleotide sequence ID" value="NZ_BAABDE010000020.1"/>
</dbReference>
<accession>A0ABP7I3L3</accession>
<evidence type="ECO:0000313" key="3">
    <source>
        <dbReference type="Proteomes" id="UP001501009"/>
    </source>
</evidence>
<feature type="domain" description="NAD(P)-binding" evidence="1">
    <location>
        <begin position="8"/>
        <end position="132"/>
    </location>
</feature>